<dbReference type="AlphaFoldDB" id="A0A9D4TIT9"/>
<proteinExistence type="predicted"/>
<dbReference type="EMBL" id="SIDB01000011">
    <property type="protein sequence ID" value="KAI3426487.1"/>
    <property type="molecule type" value="Genomic_DNA"/>
</dbReference>
<name>A0A9D4TIT9_CHLVU</name>
<feature type="region of interest" description="Disordered" evidence="1">
    <location>
        <begin position="36"/>
        <end position="106"/>
    </location>
</feature>
<evidence type="ECO:0000313" key="2">
    <source>
        <dbReference type="EMBL" id="KAI3426487.1"/>
    </source>
</evidence>
<gene>
    <name evidence="2" type="ORF">D9Q98_008853</name>
</gene>
<feature type="compositionally biased region" description="Low complexity" evidence="1">
    <location>
        <begin position="36"/>
        <end position="49"/>
    </location>
</feature>
<comment type="caution">
    <text evidence="2">The sequence shown here is derived from an EMBL/GenBank/DDBJ whole genome shotgun (WGS) entry which is preliminary data.</text>
</comment>
<evidence type="ECO:0000256" key="1">
    <source>
        <dbReference type="SAM" id="MobiDB-lite"/>
    </source>
</evidence>
<protein>
    <submittedName>
        <fullName evidence="2">Uncharacterized protein</fullName>
    </submittedName>
</protein>
<sequence>MLRSIAATPTARQPAVRHVSALVGSAAVFLGGSTAASAAAGTAGRTPTGPQGGYNDPEEGDITNESEAQHQQDRENAAKLKRAQERQEDGAPPRGKWGASTSVPAV</sequence>
<keyword evidence="3" id="KW-1185">Reference proteome</keyword>
<reference evidence="2" key="1">
    <citation type="journal article" date="2019" name="Plant J.">
        <title>Chlorella vulgaris genome assembly and annotation reveals the molecular basis for metabolic acclimation to high light conditions.</title>
        <authorList>
            <person name="Cecchin M."/>
            <person name="Marcolungo L."/>
            <person name="Rossato M."/>
            <person name="Girolomoni L."/>
            <person name="Cosentino E."/>
            <person name="Cuine S."/>
            <person name="Li-Beisson Y."/>
            <person name="Delledonne M."/>
            <person name="Ballottari M."/>
        </authorList>
    </citation>
    <scope>NUCLEOTIDE SEQUENCE</scope>
    <source>
        <strain evidence="2">211/11P</strain>
    </source>
</reference>
<dbReference type="Proteomes" id="UP001055712">
    <property type="component" value="Unassembled WGS sequence"/>
</dbReference>
<organism evidence="2 3">
    <name type="scientific">Chlorella vulgaris</name>
    <name type="common">Green alga</name>
    <dbReference type="NCBI Taxonomy" id="3077"/>
    <lineage>
        <taxon>Eukaryota</taxon>
        <taxon>Viridiplantae</taxon>
        <taxon>Chlorophyta</taxon>
        <taxon>core chlorophytes</taxon>
        <taxon>Trebouxiophyceae</taxon>
        <taxon>Chlorellales</taxon>
        <taxon>Chlorellaceae</taxon>
        <taxon>Chlorella clade</taxon>
        <taxon>Chlorella</taxon>
    </lineage>
</organism>
<accession>A0A9D4TIT9</accession>
<evidence type="ECO:0000313" key="3">
    <source>
        <dbReference type="Proteomes" id="UP001055712"/>
    </source>
</evidence>
<reference evidence="2" key="2">
    <citation type="submission" date="2020-11" db="EMBL/GenBank/DDBJ databases">
        <authorList>
            <person name="Cecchin M."/>
            <person name="Marcolungo L."/>
            <person name="Rossato M."/>
            <person name="Girolomoni L."/>
            <person name="Cosentino E."/>
            <person name="Cuine S."/>
            <person name="Li-Beisson Y."/>
            <person name="Delledonne M."/>
            <person name="Ballottari M."/>
        </authorList>
    </citation>
    <scope>NUCLEOTIDE SEQUENCE</scope>
    <source>
        <strain evidence="2">211/11P</strain>
        <tissue evidence="2">Whole cell</tissue>
    </source>
</reference>
<feature type="compositionally biased region" description="Basic and acidic residues" evidence="1">
    <location>
        <begin position="67"/>
        <end position="91"/>
    </location>
</feature>